<dbReference type="EMBL" id="BK015653">
    <property type="protein sequence ID" value="DAE18304.1"/>
    <property type="molecule type" value="Genomic_DNA"/>
</dbReference>
<keyword evidence="1" id="KW-0472">Membrane</keyword>
<evidence type="ECO:0000313" key="2">
    <source>
        <dbReference type="EMBL" id="DAE18304.1"/>
    </source>
</evidence>
<evidence type="ECO:0000256" key="1">
    <source>
        <dbReference type="SAM" id="Phobius"/>
    </source>
</evidence>
<proteinExistence type="predicted"/>
<organism evidence="2">
    <name type="scientific">Siphoviridae sp. cteHV32</name>
    <dbReference type="NCBI Taxonomy" id="2825588"/>
    <lineage>
        <taxon>Viruses</taxon>
        <taxon>Duplodnaviria</taxon>
        <taxon>Heunggongvirae</taxon>
        <taxon>Uroviricota</taxon>
        <taxon>Caudoviricetes</taxon>
    </lineage>
</organism>
<sequence>MYLADNRNRVLCCAIVYCIILFSHIRFCGFLL</sequence>
<name>A0A8S5QGX9_9CAUD</name>
<reference evidence="2" key="1">
    <citation type="journal article" date="2021" name="Proc. Natl. Acad. Sci. U.S.A.">
        <title>A Catalog of Tens of Thousands of Viruses from Human Metagenomes Reveals Hidden Associations with Chronic Diseases.</title>
        <authorList>
            <person name="Tisza M.J."/>
            <person name="Buck C.B."/>
        </authorList>
    </citation>
    <scope>NUCLEOTIDE SEQUENCE</scope>
    <source>
        <strain evidence="2">CteHV32</strain>
    </source>
</reference>
<accession>A0A8S5QGX9</accession>
<feature type="transmembrane region" description="Helical" evidence="1">
    <location>
        <begin position="9"/>
        <end position="27"/>
    </location>
</feature>
<keyword evidence="1" id="KW-1133">Transmembrane helix</keyword>
<protein>
    <submittedName>
        <fullName evidence="2">Uncharacterized protein</fullName>
    </submittedName>
</protein>
<keyword evidence="1" id="KW-0812">Transmembrane</keyword>